<dbReference type="InterPro" id="IPR001650">
    <property type="entry name" value="Helicase_C-like"/>
</dbReference>
<name>A0A2P5HWP4_DIAHE</name>
<dbReference type="SUPFAM" id="SSF52540">
    <property type="entry name" value="P-loop containing nucleoside triphosphate hydrolases"/>
    <property type="match status" value="1"/>
</dbReference>
<comment type="function">
    <text evidence="15">RNA helicase.</text>
</comment>
<dbReference type="Pfam" id="PF13959">
    <property type="entry name" value="CTE_SPB4"/>
    <property type="match status" value="1"/>
</dbReference>
<evidence type="ECO:0000256" key="13">
    <source>
        <dbReference type="ARBA" id="ARBA00038757"/>
    </source>
</evidence>
<dbReference type="FunCoup" id="A0A2P5HWP4">
    <property type="interactions" value="1187"/>
</dbReference>
<protein>
    <recommendedName>
        <fullName evidence="15">ATP-dependent RNA helicase</fullName>
        <ecNumber evidence="15">3.6.4.13</ecNumber>
    </recommendedName>
</protein>
<organism evidence="19 20">
    <name type="scientific">Diaporthe helianthi</name>
    <dbReference type="NCBI Taxonomy" id="158607"/>
    <lineage>
        <taxon>Eukaryota</taxon>
        <taxon>Fungi</taxon>
        <taxon>Dikarya</taxon>
        <taxon>Ascomycota</taxon>
        <taxon>Pezizomycotina</taxon>
        <taxon>Sordariomycetes</taxon>
        <taxon>Sordariomycetidae</taxon>
        <taxon>Diaporthales</taxon>
        <taxon>Diaporthaceae</taxon>
        <taxon>Diaporthe</taxon>
    </lineage>
</organism>
<evidence type="ECO:0000256" key="10">
    <source>
        <dbReference type="ARBA" id="ARBA00023242"/>
    </source>
</evidence>
<dbReference type="CDD" id="cd18787">
    <property type="entry name" value="SF2_C_DEAD"/>
    <property type="match status" value="1"/>
</dbReference>
<dbReference type="InterPro" id="IPR011545">
    <property type="entry name" value="DEAD/DEAH_box_helicase_dom"/>
</dbReference>
<dbReference type="STRING" id="158607.A0A2P5HWP4"/>
<dbReference type="InterPro" id="IPR025313">
    <property type="entry name" value="SPB4-like_CTE"/>
</dbReference>
<feature type="compositionally biased region" description="Basic and acidic residues" evidence="16">
    <location>
        <begin position="589"/>
        <end position="624"/>
    </location>
</feature>
<evidence type="ECO:0000256" key="3">
    <source>
        <dbReference type="ARBA" id="ARBA00022552"/>
    </source>
</evidence>
<dbReference type="PROSITE" id="PS51192">
    <property type="entry name" value="HELICASE_ATP_BIND_1"/>
    <property type="match status" value="1"/>
</dbReference>
<proteinExistence type="inferred from homology"/>
<evidence type="ECO:0000256" key="14">
    <source>
        <dbReference type="RuleBase" id="RU000492"/>
    </source>
</evidence>
<dbReference type="CDD" id="cd17960">
    <property type="entry name" value="DEADc_DDX55"/>
    <property type="match status" value="1"/>
</dbReference>
<dbReference type="InParanoid" id="A0A2P5HWP4"/>
<comment type="similarity">
    <text evidence="12">Belongs to the DEAD box helicase family. DDX55/SPB4 subfamily.</text>
</comment>
<evidence type="ECO:0000256" key="4">
    <source>
        <dbReference type="ARBA" id="ARBA00022741"/>
    </source>
</evidence>
<comment type="caution">
    <text evidence="19">The sequence shown here is derived from an EMBL/GenBank/DDBJ whole genome shotgun (WGS) entry which is preliminary data.</text>
</comment>
<evidence type="ECO:0000256" key="2">
    <source>
        <dbReference type="ARBA" id="ARBA00022517"/>
    </source>
</evidence>
<evidence type="ECO:0000256" key="11">
    <source>
        <dbReference type="ARBA" id="ARBA00037566"/>
    </source>
</evidence>
<dbReference type="GO" id="GO:0006364">
    <property type="term" value="P:rRNA processing"/>
    <property type="evidence" value="ECO:0007669"/>
    <property type="project" value="UniProtKB-KW"/>
</dbReference>
<accession>A0A2P5HWP4</accession>
<dbReference type="InterPro" id="IPR000629">
    <property type="entry name" value="RNA-helicase_DEAD-box_CS"/>
</dbReference>
<dbReference type="PROSITE" id="PS51194">
    <property type="entry name" value="HELICASE_CTER"/>
    <property type="match status" value="1"/>
</dbReference>
<dbReference type="EC" id="3.6.4.13" evidence="15"/>
<feature type="domain" description="Helicase ATP-binding" evidence="17">
    <location>
        <begin position="48"/>
        <end position="250"/>
    </location>
</feature>
<keyword evidence="5 14" id="KW-0378">Hydrolase</keyword>
<evidence type="ECO:0000256" key="5">
    <source>
        <dbReference type="ARBA" id="ARBA00022801"/>
    </source>
</evidence>
<evidence type="ECO:0000256" key="6">
    <source>
        <dbReference type="ARBA" id="ARBA00022806"/>
    </source>
</evidence>
<keyword evidence="2" id="KW-0690">Ribosome biogenesis</keyword>
<dbReference type="GO" id="GO:0005730">
    <property type="term" value="C:nucleolus"/>
    <property type="evidence" value="ECO:0007669"/>
    <property type="project" value="UniProtKB-SubCell"/>
</dbReference>
<keyword evidence="7 14" id="KW-0067">ATP-binding</keyword>
<keyword evidence="6 14" id="KW-0347">Helicase</keyword>
<feature type="domain" description="Helicase C-terminal" evidence="18">
    <location>
        <begin position="287"/>
        <end position="441"/>
    </location>
</feature>
<dbReference type="InterPro" id="IPR027417">
    <property type="entry name" value="P-loop_NTPase"/>
</dbReference>
<keyword evidence="20" id="KW-1185">Reference proteome</keyword>
<evidence type="ECO:0000256" key="16">
    <source>
        <dbReference type="SAM" id="MobiDB-lite"/>
    </source>
</evidence>
<dbReference type="GO" id="GO:0003723">
    <property type="term" value="F:RNA binding"/>
    <property type="evidence" value="ECO:0007669"/>
    <property type="project" value="UniProtKB-UniRule"/>
</dbReference>
<dbReference type="SMART" id="SM00487">
    <property type="entry name" value="DEXDc"/>
    <property type="match status" value="1"/>
</dbReference>
<comment type="domain">
    <text evidence="15">The Q motif is unique to and characteristic of the DEAD box family of RNA helicases and controls ATP binding and hydrolysis.</text>
</comment>
<dbReference type="GO" id="GO:0016887">
    <property type="term" value="F:ATP hydrolysis activity"/>
    <property type="evidence" value="ECO:0007669"/>
    <property type="project" value="RHEA"/>
</dbReference>
<evidence type="ECO:0000256" key="1">
    <source>
        <dbReference type="ARBA" id="ARBA00004604"/>
    </source>
</evidence>
<dbReference type="GO" id="GO:0005524">
    <property type="term" value="F:ATP binding"/>
    <property type="evidence" value="ECO:0007669"/>
    <property type="project" value="UniProtKB-UniRule"/>
</dbReference>
<keyword evidence="9" id="KW-0175">Coiled coil</keyword>
<dbReference type="Pfam" id="PF00270">
    <property type="entry name" value="DEAD"/>
    <property type="match status" value="1"/>
</dbReference>
<keyword evidence="10" id="KW-0539">Nucleus</keyword>
<comment type="function">
    <text evidence="11">ATP-binding RNA helicase involved in the biogenesis of 60S ribosomal subunits. Binds 90S pre-ribosomal particles and dissociates from pre-60S ribosomal particles after processing of 27SB pre-rRNA. Required for the normal formation of 18S rRNA through the processing of pre-rRNAs at sites A0, A1 and A2, and the normal formation of 25S and 5.8S rRNAs through the processing of pre-rRNAs at sites C1 and C2.</text>
</comment>
<comment type="subcellular location">
    <subcellularLocation>
        <location evidence="1">Nucleus</location>
        <location evidence="1">Nucleolus</location>
    </subcellularLocation>
</comment>
<feature type="region of interest" description="Disordered" evidence="16">
    <location>
        <begin position="563"/>
        <end position="642"/>
    </location>
</feature>
<dbReference type="Proteomes" id="UP000094444">
    <property type="component" value="Unassembled WGS sequence"/>
</dbReference>
<evidence type="ECO:0000256" key="8">
    <source>
        <dbReference type="ARBA" id="ARBA00022884"/>
    </source>
</evidence>
<reference evidence="19" key="1">
    <citation type="submission" date="2017-09" db="EMBL/GenBank/DDBJ databases">
        <title>Polyketide synthases of a Diaporthe helianthi virulent isolate.</title>
        <authorList>
            <person name="Baroncelli R."/>
        </authorList>
    </citation>
    <scope>NUCLEOTIDE SEQUENCE [LARGE SCALE GENOMIC DNA]</scope>
    <source>
        <strain evidence="19">7/96</strain>
    </source>
</reference>
<dbReference type="GO" id="GO:0003724">
    <property type="term" value="F:RNA helicase activity"/>
    <property type="evidence" value="ECO:0007669"/>
    <property type="project" value="UniProtKB-EC"/>
</dbReference>
<evidence type="ECO:0000313" key="19">
    <source>
        <dbReference type="EMBL" id="POS74670.1"/>
    </source>
</evidence>
<evidence type="ECO:0000313" key="20">
    <source>
        <dbReference type="Proteomes" id="UP000094444"/>
    </source>
</evidence>
<keyword evidence="4 14" id="KW-0547">Nucleotide-binding</keyword>
<dbReference type="Pfam" id="PF23681">
    <property type="entry name" value="CTT_SPB4"/>
    <property type="match status" value="1"/>
</dbReference>
<dbReference type="InterPro" id="IPR014001">
    <property type="entry name" value="Helicase_ATP-bd"/>
</dbReference>
<dbReference type="SMART" id="SM00490">
    <property type="entry name" value="HELICc"/>
    <property type="match status" value="1"/>
</dbReference>
<dbReference type="SMART" id="SM01178">
    <property type="entry name" value="DUF4217"/>
    <property type="match status" value="1"/>
</dbReference>
<evidence type="ECO:0000256" key="12">
    <source>
        <dbReference type="ARBA" id="ARBA00038002"/>
    </source>
</evidence>
<gene>
    <name evidence="19" type="ORF">DHEL01_v206938</name>
</gene>
<dbReference type="PANTHER" id="PTHR24031">
    <property type="entry name" value="RNA HELICASE"/>
    <property type="match status" value="1"/>
</dbReference>
<dbReference type="InterPro" id="IPR056330">
    <property type="entry name" value="CTT_SPB4"/>
</dbReference>
<keyword evidence="3" id="KW-0698">rRNA processing</keyword>
<dbReference type="EMBL" id="MAVT02000595">
    <property type="protein sequence ID" value="POS74670.1"/>
    <property type="molecule type" value="Genomic_DNA"/>
</dbReference>
<evidence type="ECO:0000259" key="18">
    <source>
        <dbReference type="PROSITE" id="PS51194"/>
    </source>
</evidence>
<dbReference type="PROSITE" id="PS00039">
    <property type="entry name" value="DEAD_ATP_HELICASE"/>
    <property type="match status" value="1"/>
</dbReference>
<dbReference type="AlphaFoldDB" id="A0A2P5HWP4"/>
<dbReference type="Pfam" id="PF00271">
    <property type="entry name" value="Helicase_C"/>
    <property type="match status" value="1"/>
</dbReference>
<comment type="catalytic activity">
    <reaction evidence="15">
        <text>ATP + H2O = ADP + phosphate + H(+)</text>
        <dbReference type="Rhea" id="RHEA:13065"/>
        <dbReference type="ChEBI" id="CHEBI:15377"/>
        <dbReference type="ChEBI" id="CHEBI:15378"/>
        <dbReference type="ChEBI" id="CHEBI:30616"/>
        <dbReference type="ChEBI" id="CHEBI:43474"/>
        <dbReference type="ChEBI" id="CHEBI:456216"/>
        <dbReference type="EC" id="3.6.4.13"/>
    </reaction>
</comment>
<keyword evidence="8 15" id="KW-0694">RNA-binding</keyword>
<comment type="subunit">
    <text evidence="13">Component of pre-60S ribosomal complexes.</text>
</comment>
<evidence type="ECO:0000256" key="7">
    <source>
        <dbReference type="ARBA" id="ARBA00022840"/>
    </source>
</evidence>
<dbReference type="OrthoDB" id="7396459at2759"/>
<evidence type="ECO:0000256" key="15">
    <source>
        <dbReference type="RuleBase" id="RU365068"/>
    </source>
</evidence>
<sequence>MAPRAAAKDKKDARAWEGLTPPLAEWILDAIKSNGWGARMTPVQAATIPLFRRNTDVVVEAVTGSGKTLAFLIPVIDKILRSDESRKLHNVTGVIVSPTRELASQIYDVLTNQILPFHQPSADLLPILKDDDDTKRPAGSEPLVVPQLLVAGTTKPRADLSYFVRKSPNLLIATPGRLAELLSSPLVKTSNLEVLVLDEADRLLDLGFKEQLNTILGYLPKQRRTGLFSASMSEAVSELIRAGLRNPQRIVVTVKNLKDGGIIEERKTPASLQMTYLVTKASHKFLALGQLLEKLDPRPQKTILFLNTCDSVKYFFKVLPAIMPPGFKLLRLHGKLDPSTREKNFNQFLTSSSPTVLLCTDVAARGLDIPQVDLVVQDPPQDPKTYIHRAGRAGRAGRRGLAVVMLQPGREEDFIPFLEIRKTPAKPLTQPEITVTDAEAEEAASRIRALALADREVLDLSYRAFPSFVRSYSEHRAASIFRVADLDWADLAMQYGLVALPRMAELRKVEGLDRGLGLGIDVSAIAYKDAAKEKKRLAALAERVRVVESGEAAAAAERRVAQRAKNAPWSGKVEKEETRTRRRERKEKKREAARLAGLTDKEKEEQRALEEMLAKVREQVRRETPGAGGKKKGGDTFEGFDD</sequence>
<dbReference type="Gene3D" id="3.40.50.300">
    <property type="entry name" value="P-loop containing nucleotide triphosphate hydrolases"/>
    <property type="match status" value="2"/>
</dbReference>
<evidence type="ECO:0000256" key="9">
    <source>
        <dbReference type="ARBA" id="ARBA00023054"/>
    </source>
</evidence>
<evidence type="ECO:0000259" key="17">
    <source>
        <dbReference type="PROSITE" id="PS51192"/>
    </source>
</evidence>